<gene>
    <name evidence="3" type="ORF">GDO86_001222</name>
</gene>
<dbReference type="InterPro" id="IPR029201">
    <property type="entry name" value="Jiraiya"/>
</dbReference>
<reference evidence="3" key="1">
    <citation type="thesis" date="2020" institute="ProQuest LLC" country="789 East Eisenhower Parkway, Ann Arbor, MI, USA">
        <title>Comparative Genomics and Chromosome Evolution.</title>
        <authorList>
            <person name="Mudd A.B."/>
        </authorList>
    </citation>
    <scope>NUCLEOTIDE SEQUENCE</scope>
    <source>
        <strain evidence="3">Female2</strain>
        <tissue evidence="3">Blood</tissue>
    </source>
</reference>
<keyword evidence="4" id="KW-1185">Reference proteome</keyword>
<dbReference type="AlphaFoldDB" id="A0A8T2KDX8"/>
<keyword evidence="2" id="KW-1133">Transmembrane helix</keyword>
<evidence type="ECO:0000313" key="4">
    <source>
        <dbReference type="Proteomes" id="UP000812440"/>
    </source>
</evidence>
<evidence type="ECO:0008006" key="5">
    <source>
        <dbReference type="Google" id="ProtNLM"/>
    </source>
</evidence>
<keyword evidence="2" id="KW-0472">Membrane</keyword>
<dbReference type="PANTHER" id="PTHR36132:SF1">
    <property type="entry name" value="TRANSMEMBRANE PROTEIN 221"/>
    <property type="match status" value="1"/>
</dbReference>
<dbReference type="PANTHER" id="PTHR36132">
    <property type="entry name" value="TRANSMEMBRANE PROTEIN 221"/>
    <property type="match status" value="1"/>
</dbReference>
<comment type="caution">
    <text evidence="3">The sequence shown here is derived from an EMBL/GenBank/DDBJ whole genome shotgun (WGS) entry which is preliminary data.</text>
</comment>
<dbReference type="InterPro" id="IPR053101">
    <property type="entry name" value="TM221"/>
</dbReference>
<organism evidence="3 4">
    <name type="scientific">Hymenochirus boettgeri</name>
    <name type="common">Congo dwarf clawed frog</name>
    <dbReference type="NCBI Taxonomy" id="247094"/>
    <lineage>
        <taxon>Eukaryota</taxon>
        <taxon>Metazoa</taxon>
        <taxon>Chordata</taxon>
        <taxon>Craniata</taxon>
        <taxon>Vertebrata</taxon>
        <taxon>Euteleostomi</taxon>
        <taxon>Amphibia</taxon>
        <taxon>Batrachia</taxon>
        <taxon>Anura</taxon>
        <taxon>Pipoidea</taxon>
        <taxon>Pipidae</taxon>
        <taxon>Pipinae</taxon>
        <taxon>Hymenochirus</taxon>
    </lineage>
</organism>
<evidence type="ECO:0000256" key="2">
    <source>
        <dbReference type="SAM" id="Phobius"/>
    </source>
</evidence>
<feature type="region of interest" description="Disordered" evidence="1">
    <location>
        <begin position="183"/>
        <end position="208"/>
    </location>
</feature>
<feature type="transmembrane region" description="Helical" evidence="2">
    <location>
        <begin position="12"/>
        <end position="34"/>
    </location>
</feature>
<keyword evidence="2" id="KW-0812">Transmembrane</keyword>
<accession>A0A8T2KDX8</accession>
<protein>
    <recommendedName>
        <fullName evidence="5">Transmembrane protein 221</fullName>
    </recommendedName>
</protein>
<evidence type="ECO:0000256" key="1">
    <source>
        <dbReference type="SAM" id="MobiDB-lite"/>
    </source>
</evidence>
<evidence type="ECO:0000313" key="3">
    <source>
        <dbReference type="EMBL" id="KAG8454918.1"/>
    </source>
</evidence>
<proteinExistence type="predicted"/>
<feature type="transmembrane region" description="Helical" evidence="2">
    <location>
        <begin position="112"/>
        <end position="132"/>
    </location>
</feature>
<feature type="transmembrane region" description="Helical" evidence="2">
    <location>
        <begin position="54"/>
        <end position="79"/>
    </location>
</feature>
<dbReference type="Pfam" id="PF15038">
    <property type="entry name" value="Jiraiya"/>
    <property type="match status" value="1"/>
</dbReference>
<sequence>MSSHYSQQALTVLSLFGVLSAIMASLSIILIFKVQDSVRQGEAGDNLGPAAGKILLPATAILAALCLAINTTCLLLCLLHSYFTAEVCRDDPESGRGDYFLLDNRTIRQSTLCLFCLGIAVYLAAISLYMLILFEIETGIACSCILTSSAIFMIVTVVHTLHKASHVAHQSQDQLNSTLYENDSAQGGELTDSTPSSDLNNSKDVSPIRPRPEIHREFSYPPFLQQQHKLQSLSPPHTNVPVMIQPEHMTKNNGTEFYVIPRMQRTLSVESGLMQPNPKQWNGVPHEMRNVIPRKPGVVGKDSTLV</sequence>
<feature type="compositionally biased region" description="Polar residues" evidence="1">
    <location>
        <begin position="183"/>
        <end position="204"/>
    </location>
</feature>
<name>A0A8T2KDX8_9PIPI</name>
<dbReference type="Proteomes" id="UP000812440">
    <property type="component" value="Chromosome 1"/>
</dbReference>
<dbReference type="OrthoDB" id="8873919at2759"/>
<feature type="transmembrane region" description="Helical" evidence="2">
    <location>
        <begin position="138"/>
        <end position="161"/>
    </location>
</feature>
<dbReference type="EMBL" id="JAACNH010000001">
    <property type="protein sequence ID" value="KAG8454918.1"/>
    <property type="molecule type" value="Genomic_DNA"/>
</dbReference>